<comment type="caution">
    <text evidence="5">The sequence shown here is derived from an EMBL/GenBank/DDBJ whole genome shotgun (WGS) entry which is preliminary data.</text>
</comment>
<sequence length="234" mass="26625">MKKFWCTGAASLAGFGLVIAHAQPATGGSIYTCIDAQGRRITSDRPIAECLDREQRELGPTGVTRRKIGPSLTEQERAALEAQRRKEAEEQSRILEERRRDRALLARYPNQAAHDAERAQALTQVNEVIAIAQRRLRELQQERKALDREMEFYQKDPSKAPAKLRRQIAENQDEMAAQLRFIADREEEKRRIHQRFDAELAHLRQLWDSQRPPPAVAAPAQTPLPVNGPPATLR</sequence>
<evidence type="ECO:0000313" key="5">
    <source>
        <dbReference type="EMBL" id="RCX10977.1"/>
    </source>
</evidence>
<gene>
    <name evidence="5" type="ORF">DFR45_102379</name>
</gene>
<keyword evidence="3" id="KW-0732">Signal</keyword>
<dbReference type="EMBL" id="QPJU01000002">
    <property type="protein sequence ID" value="RCX10977.1"/>
    <property type="molecule type" value="Genomic_DNA"/>
</dbReference>
<keyword evidence="1" id="KW-0175">Coiled coil</keyword>
<accession>A0A369ARY3</accession>
<evidence type="ECO:0000259" key="4">
    <source>
        <dbReference type="Pfam" id="PF13511"/>
    </source>
</evidence>
<feature type="region of interest" description="Disordered" evidence="2">
    <location>
        <begin position="211"/>
        <end position="234"/>
    </location>
</feature>
<dbReference type="Proteomes" id="UP000252174">
    <property type="component" value="Unassembled WGS sequence"/>
</dbReference>
<evidence type="ECO:0000256" key="2">
    <source>
        <dbReference type="SAM" id="MobiDB-lite"/>
    </source>
</evidence>
<reference evidence="5 6" key="1">
    <citation type="submission" date="2018-07" db="EMBL/GenBank/DDBJ databases">
        <title>Genomic Encyclopedia of Type Strains, Phase IV (KMG-IV): sequencing the most valuable type-strain genomes for metagenomic binning, comparative biology and taxonomic classification.</title>
        <authorList>
            <person name="Goeker M."/>
        </authorList>
    </citation>
    <scope>NUCLEOTIDE SEQUENCE [LARGE SCALE GENOMIC DNA]</scope>
    <source>
        <strain evidence="5 6">DSM 100911</strain>
    </source>
</reference>
<evidence type="ECO:0000256" key="3">
    <source>
        <dbReference type="SAM" id="SignalP"/>
    </source>
</evidence>
<feature type="chain" id="PRO_5016769820" evidence="3">
    <location>
        <begin position="23"/>
        <end position="234"/>
    </location>
</feature>
<evidence type="ECO:0000256" key="1">
    <source>
        <dbReference type="SAM" id="Coils"/>
    </source>
</evidence>
<keyword evidence="6" id="KW-1185">Reference proteome</keyword>
<organism evidence="5 6">
    <name type="scientific">Extensimonas vulgaris</name>
    <dbReference type="NCBI Taxonomy" id="1031594"/>
    <lineage>
        <taxon>Bacteria</taxon>
        <taxon>Pseudomonadati</taxon>
        <taxon>Pseudomonadota</taxon>
        <taxon>Betaproteobacteria</taxon>
        <taxon>Burkholderiales</taxon>
        <taxon>Comamonadaceae</taxon>
        <taxon>Extensimonas</taxon>
    </lineage>
</organism>
<dbReference type="RefSeq" id="WP_114482541.1">
    <property type="nucleotide sequence ID" value="NZ_QPJU01000002.1"/>
</dbReference>
<feature type="domain" description="DUF4124" evidence="4">
    <location>
        <begin position="22"/>
        <end position="71"/>
    </location>
</feature>
<protein>
    <submittedName>
        <fullName evidence="5">Uncharacterized protein DUF4124</fullName>
    </submittedName>
</protein>
<evidence type="ECO:0000313" key="6">
    <source>
        <dbReference type="Proteomes" id="UP000252174"/>
    </source>
</evidence>
<feature type="coiled-coil region" evidence="1">
    <location>
        <begin position="122"/>
        <end position="156"/>
    </location>
</feature>
<feature type="signal peptide" evidence="3">
    <location>
        <begin position="1"/>
        <end position="22"/>
    </location>
</feature>
<dbReference type="Pfam" id="PF13511">
    <property type="entry name" value="DUF4124"/>
    <property type="match status" value="1"/>
</dbReference>
<dbReference type="InterPro" id="IPR025392">
    <property type="entry name" value="DUF4124"/>
</dbReference>
<proteinExistence type="predicted"/>
<dbReference type="OrthoDB" id="8895482at2"/>
<name>A0A369ARY3_9BURK</name>
<dbReference type="AlphaFoldDB" id="A0A369ARY3"/>